<name>A0A6G4ALH2_9ACTN</name>
<gene>
    <name evidence="2" type="ORF">G4H13_25025</name>
</gene>
<evidence type="ECO:0000313" key="2">
    <source>
        <dbReference type="EMBL" id="NEW73539.1"/>
    </source>
</evidence>
<comment type="caution">
    <text evidence="2">The sequence shown here is derived from an EMBL/GenBank/DDBJ whole genome shotgun (WGS) entry which is preliminary data.</text>
</comment>
<organism evidence="2 3">
    <name type="scientific">Streptomyces rhizosphaericus</name>
    <dbReference type="NCBI Taxonomy" id="114699"/>
    <lineage>
        <taxon>Bacteria</taxon>
        <taxon>Bacillati</taxon>
        <taxon>Actinomycetota</taxon>
        <taxon>Actinomycetes</taxon>
        <taxon>Kitasatosporales</taxon>
        <taxon>Streptomycetaceae</taxon>
        <taxon>Streptomyces</taxon>
        <taxon>Streptomyces violaceusniger group</taxon>
    </lineage>
</organism>
<keyword evidence="3" id="KW-1185">Reference proteome</keyword>
<feature type="compositionally biased region" description="Pro residues" evidence="1">
    <location>
        <begin position="148"/>
        <end position="162"/>
    </location>
</feature>
<sequence length="162" mass="17551">MTEVTPLLADDEHTAVVATVMDNNPGMTEDMAVRIVGQAIAFVATAAQYRTADIAPSRVVDEGWHALILHTNIYAELCDRLGGFVHHYPQRPDPERQTQDILDRTTVLIEETGYSVDRDLWRLPTDELVSVAADCGHTKPGGGCGPIGPNPTPPPMPKNPGT</sequence>
<accession>A0A6G4ALH2</accession>
<dbReference type="AlphaFoldDB" id="A0A6G4ALH2"/>
<dbReference type="RefSeq" id="WP_164430620.1">
    <property type="nucleotide sequence ID" value="NZ_JAAIKT010000032.1"/>
</dbReference>
<dbReference type="EMBL" id="JAAIKT010000032">
    <property type="protein sequence ID" value="NEW73539.1"/>
    <property type="molecule type" value="Genomic_DNA"/>
</dbReference>
<dbReference type="Proteomes" id="UP000476310">
    <property type="component" value="Unassembled WGS sequence"/>
</dbReference>
<evidence type="ECO:0000313" key="3">
    <source>
        <dbReference type="Proteomes" id="UP000476310"/>
    </source>
</evidence>
<feature type="region of interest" description="Disordered" evidence="1">
    <location>
        <begin position="138"/>
        <end position="162"/>
    </location>
</feature>
<evidence type="ECO:0000256" key="1">
    <source>
        <dbReference type="SAM" id="MobiDB-lite"/>
    </source>
</evidence>
<reference evidence="2" key="1">
    <citation type="submission" date="2020-02" db="EMBL/GenBank/DDBJ databases">
        <title>A new Streptomyces sp. for controlling soil-borne diseases.</title>
        <authorList>
            <person name="Li X."/>
            <person name="Tian Y."/>
            <person name="Gao K."/>
        </authorList>
    </citation>
    <scope>NUCLEOTIDE SEQUENCE [LARGE SCALE GENOMIC DNA]</scope>
    <source>
        <strain evidence="2">0250</strain>
    </source>
</reference>
<proteinExistence type="predicted"/>
<protein>
    <submittedName>
        <fullName evidence="2">Uncharacterized protein</fullName>
    </submittedName>
</protein>